<reference evidence="2 3" key="1">
    <citation type="submission" date="2018-11" db="EMBL/GenBank/DDBJ databases">
        <authorList>
            <consortium name="Pathogen Informatics"/>
        </authorList>
    </citation>
    <scope>NUCLEOTIDE SEQUENCE [LARGE SCALE GENOMIC DNA]</scope>
    <source>
        <strain evidence="2 3">Zambia</strain>
    </source>
</reference>
<gene>
    <name evidence="2" type="ORF">SMRZ_LOCUS11590</name>
</gene>
<dbReference type="Proteomes" id="UP000277204">
    <property type="component" value="Unassembled WGS sequence"/>
</dbReference>
<keyword evidence="1" id="KW-1133">Transmembrane helix</keyword>
<organism evidence="2 3">
    <name type="scientific">Schistosoma margrebowiei</name>
    <dbReference type="NCBI Taxonomy" id="48269"/>
    <lineage>
        <taxon>Eukaryota</taxon>
        <taxon>Metazoa</taxon>
        <taxon>Spiralia</taxon>
        <taxon>Lophotrochozoa</taxon>
        <taxon>Platyhelminthes</taxon>
        <taxon>Trematoda</taxon>
        <taxon>Digenea</taxon>
        <taxon>Strigeidida</taxon>
        <taxon>Schistosomatoidea</taxon>
        <taxon>Schistosomatidae</taxon>
        <taxon>Schistosoma</taxon>
    </lineage>
</organism>
<evidence type="ECO:0000313" key="3">
    <source>
        <dbReference type="Proteomes" id="UP000277204"/>
    </source>
</evidence>
<protein>
    <submittedName>
        <fullName evidence="2">Uncharacterized protein</fullName>
    </submittedName>
</protein>
<evidence type="ECO:0000256" key="1">
    <source>
        <dbReference type="SAM" id="Phobius"/>
    </source>
</evidence>
<dbReference type="EMBL" id="UZAI01006610">
    <property type="protein sequence ID" value="VDO96112.1"/>
    <property type="molecule type" value="Genomic_DNA"/>
</dbReference>
<sequence length="86" mass="10393">MLENVQRKYVQFYQRLLVFSKFFIILRFLVLLNPLYASITIIDFEIIHNRMLLNKRIVVHDSIYMQVERRLSSSGVRTSLQLFRLS</sequence>
<name>A0A3P8DIT5_9TREM</name>
<keyword evidence="3" id="KW-1185">Reference proteome</keyword>
<accession>A0A3P8DIT5</accession>
<keyword evidence="1" id="KW-0812">Transmembrane</keyword>
<proteinExistence type="predicted"/>
<dbReference type="AlphaFoldDB" id="A0A3P8DIT5"/>
<evidence type="ECO:0000313" key="2">
    <source>
        <dbReference type="EMBL" id="VDO96112.1"/>
    </source>
</evidence>
<keyword evidence="1" id="KW-0472">Membrane</keyword>
<feature type="transmembrane region" description="Helical" evidence="1">
    <location>
        <begin position="22"/>
        <end position="47"/>
    </location>
</feature>